<sequence length="799" mass="89875">MIASYLTIAWRNLLRNKVYSFINLMGLTVGICCSLLLFMFVRDEMSYDRYNRNADHIYRVNRTFLSTDGSPSLNLGHVAPPFGPLILSDFPQVKAAVRMFGTNAIVRRGEMIFKEQNIFAAEESIFKIFDFKILRGNADHALAEPFSIMLSRPMAEKYFGDEDPVGQILRMDNQVDYKVTGVYEPLPVQATFHPEFLVSFSTLNNEKIYGAEQLRTNWGNNAFSLYLLLEPNADPAALVKAFPAFQDKHVGPNTSSYSILSLTPLTDIHLHSHKDSELEANSDIRYVYYFTAIALFILLIACINYMNLTTARASKRAREIGLKKVLGVSRAQLVRQFISESFIFTVLSLVTGLLLAWALLPYLNRFSGKDMSLTTLFSPANFLWLIVFVAVVALLSGSYPAFYLTAFQPVEILKSKMSRGRKGGWARQALVIVQFSIAVLLIGSTVVVYRQLRYMQDFDLGYQKDRVVVFRGGQTPTQDETVRNELMKDNHVQEVGRSSRIPTGRLLDSWDTKVVRGDSTAPSDVTIKMLTIDEHFIPAYQIGMAAGRNFSNRFSTDSTQSLILNTTAAKMLGWKQPEDALGKTMMYGPINGTIVGVTKDFHFESLHQHIPPLVMLMQGGRANWISVRIKGDRVPETISHIQSVWDTHYADQPFDYTFMDSRYGELYALEQTQQTLLSVFALIAILISCLGLLGLSMYMTELRLKEIGVRKVLGASTGHIVGILSFDYLKLVAVSIIVAVPLTWILMNNWLQHFAYHIDITWYMFVFAGTLAVVIAFVTVSTQAIKAAGTNPVDTLRAE</sequence>
<feature type="transmembrane region" description="Helical" evidence="6">
    <location>
        <begin position="382"/>
        <end position="404"/>
    </location>
</feature>
<dbReference type="Pfam" id="PF12704">
    <property type="entry name" value="MacB_PCD"/>
    <property type="match status" value="1"/>
</dbReference>
<accession>A0ABP8MCJ7</accession>
<feature type="domain" description="ABC3 transporter permease C-terminal" evidence="7">
    <location>
        <begin position="292"/>
        <end position="407"/>
    </location>
</feature>
<feature type="transmembrane region" description="Helical" evidence="6">
    <location>
        <begin position="676"/>
        <end position="699"/>
    </location>
</feature>
<dbReference type="Pfam" id="PF02687">
    <property type="entry name" value="FtsX"/>
    <property type="match status" value="2"/>
</dbReference>
<keyword evidence="3 6" id="KW-0812">Transmembrane</keyword>
<name>A0ABP8MCJ7_9BACT</name>
<protein>
    <submittedName>
        <fullName evidence="9">ABC transporter permease</fullName>
    </submittedName>
</protein>
<evidence type="ECO:0000256" key="4">
    <source>
        <dbReference type="ARBA" id="ARBA00022989"/>
    </source>
</evidence>
<keyword evidence="4 6" id="KW-1133">Transmembrane helix</keyword>
<evidence type="ECO:0000313" key="10">
    <source>
        <dbReference type="Proteomes" id="UP001501508"/>
    </source>
</evidence>
<evidence type="ECO:0000259" key="8">
    <source>
        <dbReference type="Pfam" id="PF12704"/>
    </source>
</evidence>
<dbReference type="InterPro" id="IPR003838">
    <property type="entry name" value="ABC3_permease_C"/>
</dbReference>
<feature type="transmembrane region" description="Helical" evidence="6">
    <location>
        <begin position="342"/>
        <end position="362"/>
    </location>
</feature>
<keyword evidence="10" id="KW-1185">Reference proteome</keyword>
<feature type="domain" description="MacB-like periplasmic core" evidence="8">
    <location>
        <begin position="20"/>
        <end position="242"/>
    </location>
</feature>
<dbReference type="InterPro" id="IPR050250">
    <property type="entry name" value="Macrolide_Exporter_MacB"/>
</dbReference>
<keyword evidence="5 6" id="KW-0472">Membrane</keyword>
<keyword evidence="2" id="KW-1003">Cell membrane</keyword>
<comment type="subcellular location">
    <subcellularLocation>
        <location evidence="1">Cell membrane</location>
        <topology evidence="1">Multi-pass membrane protein</topology>
    </subcellularLocation>
</comment>
<evidence type="ECO:0000256" key="3">
    <source>
        <dbReference type="ARBA" id="ARBA00022692"/>
    </source>
</evidence>
<gene>
    <name evidence="9" type="ORF">GCM10023091_39970</name>
</gene>
<feature type="transmembrane region" description="Helical" evidence="6">
    <location>
        <begin position="720"/>
        <end position="740"/>
    </location>
</feature>
<dbReference type="PANTHER" id="PTHR30572">
    <property type="entry name" value="MEMBRANE COMPONENT OF TRANSPORTER-RELATED"/>
    <property type="match status" value="1"/>
</dbReference>
<evidence type="ECO:0000313" key="9">
    <source>
        <dbReference type="EMBL" id="GAA4446584.1"/>
    </source>
</evidence>
<dbReference type="RefSeq" id="WP_345032515.1">
    <property type="nucleotide sequence ID" value="NZ_BAABEY010000036.1"/>
</dbReference>
<feature type="transmembrane region" description="Helical" evidence="6">
    <location>
        <begin position="286"/>
        <end position="308"/>
    </location>
</feature>
<evidence type="ECO:0000256" key="2">
    <source>
        <dbReference type="ARBA" id="ARBA00022475"/>
    </source>
</evidence>
<dbReference type="InterPro" id="IPR025857">
    <property type="entry name" value="MacB_PCD"/>
</dbReference>
<dbReference type="PANTHER" id="PTHR30572:SF18">
    <property type="entry name" value="ABC-TYPE MACROLIDE FAMILY EXPORT SYSTEM PERMEASE COMPONENT 2"/>
    <property type="match status" value="1"/>
</dbReference>
<feature type="transmembrane region" description="Helical" evidence="6">
    <location>
        <begin position="760"/>
        <end position="780"/>
    </location>
</feature>
<reference evidence="10" key="1">
    <citation type="journal article" date="2019" name="Int. J. Syst. Evol. Microbiol.">
        <title>The Global Catalogue of Microorganisms (GCM) 10K type strain sequencing project: providing services to taxonomists for standard genome sequencing and annotation.</title>
        <authorList>
            <consortium name="The Broad Institute Genomics Platform"/>
            <consortium name="The Broad Institute Genome Sequencing Center for Infectious Disease"/>
            <person name="Wu L."/>
            <person name="Ma J."/>
        </authorList>
    </citation>
    <scope>NUCLEOTIDE SEQUENCE [LARGE SCALE GENOMIC DNA]</scope>
    <source>
        <strain evidence="10">JCM 31920</strain>
    </source>
</reference>
<feature type="transmembrane region" description="Helical" evidence="6">
    <location>
        <begin position="21"/>
        <end position="41"/>
    </location>
</feature>
<evidence type="ECO:0000256" key="5">
    <source>
        <dbReference type="ARBA" id="ARBA00023136"/>
    </source>
</evidence>
<dbReference type="EMBL" id="BAABEY010000036">
    <property type="protein sequence ID" value="GAA4446584.1"/>
    <property type="molecule type" value="Genomic_DNA"/>
</dbReference>
<dbReference type="Proteomes" id="UP001501508">
    <property type="component" value="Unassembled WGS sequence"/>
</dbReference>
<feature type="domain" description="ABC3 transporter permease C-terminal" evidence="7">
    <location>
        <begin position="679"/>
        <end position="792"/>
    </location>
</feature>
<comment type="caution">
    <text evidence="9">The sequence shown here is derived from an EMBL/GenBank/DDBJ whole genome shotgun (WGS) entry which is preliminary data.</text>
</comment>
<feature type="transmembrane region" description="Helical" evidence="6">
    <location>
        <begin position="425"/>
        <end position="449"/>
    </location>
</feature>
<proteinExistence type="predicted"/>
<evidence type="ECO:0000256" key="6">
    <source>
        <dbReference type="SAM" id="Phobius"/>
    </source>
</evidence>
<evidence type="ECO:0000259" key="7">
    <source>
        <dbReference type="Pfam" id="PF02687"/>
    </source>
</evidence>
<evidence type="ECO:0000256" key="1">
    <source>
        <dbReference type="ARBA" id="ARBA00004651"/>
    </source>
</evidence>
<organism evidence="9 10">
    <name type="scientific">Ravibacter arvi</name>
    <dbReference type="NCBI Taxonomy" id="2051041"/>
    <lineage>
        <taxon>Bacteria</taxon>
        <taxon>Pseudomonadati</taxon>
        <taxon>Bacteroidota</taxon>
        <taxon>Cytophagia</taxon>
        <taxon>Cytophagales</taxon>
        <taxon>Spirosomataceae</taxon>
        <taxon>Ravibacter</taxon>
    </lineage>
</organism>